<evidence type="ECO:0000313" key="2">
    <source>
        <dbReference type="WBParaSite" id="nRc.2.0.1.t36829-RA"/>
    </source>
</evidence>
<reference evidence="2" key="1">
    <citation type="submission" date="2022-11" db="UniProtKB">
        <authorList>
            <consortium name="WormBaseParasite"/>
        </authorList>
    </citation>
    <scope>IDENTIFICATION</scope>
</reference>
<sequence length="59" mass="6806">MLHEYTDSFLKYYSSRFQAIIEPSLPDVTTFELSDSQQQTLDSKPTCRTRGFLTVGINK</sequence>
<organism evidence="1 2">
    <name type="scientific">Romanomermis culicivorax</name>
    <name type="common">Nematode worm</name>
    <dbReference type="NCBI Taxonomy" id="13658"/>
    <lineage>
        <taxon>Eukaryota</taxon>
        <taxon>Metazoa</taxon>
        <taxon>Ecdysozoa</taxon>
        <taxon>Nematoda</taxon>
        <taxon>Enoplea</taxon>
        <taxon>Dorylaimia</taxon>
        <taxon>Mermithida</taxon>
        <taxon>Mermithoidea</taxon>
        <taxon>Mermithidae</taxon>
        <taxon>Romanomermis</taxon>
    </lineage>
</organism>
<dbReference type="WBParaSite" id="nRc.2.0.1.t36829-RA">
    <property type="protein sequence ID" value="nRc.2.0.1.t36829-RA"/>
    <property type="gene ID" value="nRc.2.0.1.g36829"/>
</dbReference>
<proteinExistence type="predicted"/>
<protein>
    <submittedName>
        <fullName evidence="2">Uncharacterized protein</fullName>
    </submittedName>
</protein>
<evidence type="ECO:0000313" key="1">
    <source>
        <dbReference type="Proteomes" id="UP000887565"/>
    </source>
</evidence>
<accession>A0A915KFT4</accession>
<dbReference type="AlphaFoldDB" id="A0A915KFT4"/>
<keyword evidence="1" id="KW-1185">Reference proteome</keyword>
<name>A0A915KFT4_ROMCU</name>
<dbReference type="Proteomes" id="UP000887565">
    <property type="component" value="Unplaced"/>
</dbReference>